<proteinExistence type="predicted"/>
<dbReference type="GO" id="GO:0003796">
    <property type="term" value="F:lysozyme activity"/>
    <property type="evidence" value="ECO:0007669"/>
    <property type="project" value="InterPro"/>
</dbReference>
<evidence type="ECO:0000256" key="1">
    <source>
        <dbReference type="ARBA" id="ARBA00022529"/>
    </source>
</evidence>
<dbReference type="GO" id="GO:0042742">
    <property type="term" value="P:defense response to bacterium"/>
    <property type="evidence" value="ECO:0007669"/>
    <property type="project" value="UniProtKB-KW"/>
</dbReference>
<feature type="domain" description="Pesticin C-terminal" evidence="3">
    <location>
        <begin position="4"/>
        <end position="156"/>
    </location>
</feature>
<gene>
    <name evidence="4" type="ORF">SAMN05192589_101325</name>
</gene>
<keyword evidence="2" id="KW-0081">Bacteriolytic enzyme</keyword>
<accession>A0A1G6J5C6</accession>
<name>A0A1G6J5C6_9BURK</name>
<dbReference type="AlphaFoldDB" id="A0A1G6J5C6"/>
<dbReference type="Proteomes" id="UP000198781">
    <property type="component" value="Unassembled WGS sequence"/>
</dbReference>
<dbReference type="InterPro" id="IPR031922">
    <property type="entry name" value="Pesticin_C"/>
</dbReference>
<organism evidence="4 5">
    <name type="scientific">Paracidovorax valerianellae</name>
    <dbReference type="NCBI Taxonomy" id="187868"/>
    <lineage>
        <taxon>Bacteria</taxon>
        <taxon>Pseudomonadati</taxon>
        <taxon>Pseudomonadota</taxon>
        <taxon>Betaproteobacteria</taxon>
        <taxon>Burkholderiales</taxon>
        <taxon>Comamonadaceae</taxon>
        <taxon>Paracidovorax</taxon>
    </lineage>
</organism>
<dbReference type="RefSeq" id="WP_092739631.1">
    <property type="nucleotide sequence ID" value="NZ_FMZC01000001.1"/>
</dbReference>
<evidence type="ECO:0000256" key="2">
    <source>
        <dbReference type="ARBA" id="ARBA00022638"/>
    </source>
</evidence>
<evidence type="ECO:0000313" key="4">
    <source>
        <dbReference type="EMBL" id="SDC14104.1"/>
    </source>
</evidence>
<dbReference type="InterPro" id="IPR023346">
    <property type="entry name" value="Lysozyme-like_dom_sf"/>
</dbReference>
<dbReference type="InterPro" id="IPR023347">
    <property type="entry name" value="Lysozyme_dom_sf"/>
</dbReference>
<dbReference type="Pfam" id="PF16754">
    <property type="entry name" value="Pesticin"/>
    <property type="match status" value="1"/>
</dbReference>
<dbReference type="STRING" id="187868.SAMN05192589_101325"/>
<dbReference type="GO" id="GO:0031640">
    <property type="term" value="P:killing of cells of another organism"/>
    <property type="evidence" value="ECO:0007669"/>
    <property type="project" value="UniProtKB-KW"/>
</dbReference>
<evidence type="ECO:0000313" key="5">
    <source>
        <dbReference type="Proteomes" id="UP000198781"/>
    </source>
</evidence>
<evidence type="ECO:0000259" key="3">
    <source>
        <dbReference type="Pfam" id="PF16754"/>
    </source>
</evidence>
<protein>
    <submittedName>
        <fullName evidence="4">Toxin homologue of phage lysozyme</fullName>
    </submittedName>
</protein>
<reference evidence="4 5" key="1">
    <citation type="submission" date="2016-10" db="EMBL/GenBank/DDBJ databases">
        <authorList>
            <person name="de Groot N.N."/>
        </authorList>
    </citation>
    <scope>NUCLEOTIDE SEQUENCE [LARGE SCALE GENOMIC DNA]</scope>
    <source>
        <strain evidence="4 5">DSM 16619</strain>
    </source>
</reference>
<dbReference type="Gene3D" id="1.10.530.40">
    <property type="match status" value="1"/>
</dbReference>
<keyword evidence="5" id="KW-1185">Reference proteome</keyword>
<sequence>MPEQIDYAFLSALEGGSLTTGYVPAANVSKSGVTIATGFDLGQRSESDLKNLGISTGLITKLKPYLGTKGADAKKLIEKTPLTITAAEAESIDKATKASHIASVKLKYDSATAAKKNFIDLPAEAQTVIASVSFQYGVNLDAAAPKFWKAATEQDWTEAVKLLKNFGDVYPTRRGKEAALLEKVK</sequence>
<dbReference type="CDD" id="cd16902">
    <property type="entry name" value="pesticin_lyz"/>
    <property type="match status" value="1"/>
</dbReference>
<dbReference type="EMBL" id="FMZC01000001">
    <property type="protein sequence ID" value="SDC14104.1"/>
    <property type="molecule type" value="Genomic_DNA"/>
</dbReference>
<dbReference type="OrthoDB" id="8808411at2"/>
<keyword evidence="1" id="KW-0929">Antimicrobial</keyword>
<dbReference type="SUPFAM" id="SSF53955">
    <property type="entry name" value="Lysozyme-like"/>
    <property type="match status" value="1"/>
</dbReference>